<organism evidence="3 4">
    <name type="scientific">Amycolatopsis saalfeldensis</name>
    <dbReference type="NCBI Taxonomy" id="394193"/>
    <lineage>
        <taxon>Bacteria</taxon>
        <taxon>Bacillati</taxon>
        <taxon>Actinomycetota</taxon>
        <taxon>Actinomycetes</taxon>
        <taxon>Pseudonocardiales</taxon>
        <taxon>Pseudonocardiaceae</taxon>
        <taxon>Amycolatopsis</taxon>
    </lineage>
</organism>
<name>A0A1H8XDB9_9PSEU</name>
<dbReference type="PANTHER" id="PTHR43798:SF31">
    <property type="entry name" value="AB HYDROLASE SUPERFAMILY PROTEIN YCLE"/>
    <property type="match status" value="1"/>
</dbReference>
<dbReference type="GO" id="GO:0016020">
    <property type="term" value="C:membrane"/>
    <property type="evidence" value="ECO:0007669"/>
    <property type="project" value="TreeGrafter"/>
</dbReference>
<dbReference type="AlphaFoldDB" id="A0A1H8XDB9"/>
<dbReference type="STRING" id="394193.SAMN04489732_10786"/>
<dbReference type="InterPro" id="IPR000639">
    <property type="entry name" value="Epox_hydrolase-like"/>
</dbReference>
<dbReference type="PRINTS" id="PR00111">
    <property type="entry name" value="ABHYDROLASE"/>
</dbReference>
<dbReference type="InterPro" id="IPR000073">
    <property type="entry name" value="AB_hydrolase_1"/>
</dbReference>
<dbReference type="RefSeq" id="WP_177231408.1">
    <property type="nucleotide sequence ID" value="NZ_FOEF01000007.1"/>
</dbReference>
<dbReference type="PANTHER" id="PTHR43798">
    <property type="entry name" value="MONOACYLGLYCEROL LIPASE"/>
    <property type="match status" value="1"/>
</dbReference>
<evidence type="ECO:0000313" key="4">
    <source>
        <dbReference type="Proteomes" id="UP000198582"/>
    </source>
</evidence>
<dbReference type="InterPro" id="IPR029058">
    <property type="entry name" value="AB_hydrolase_fold"/>
</dbReference>
<gene>
    <name evidence="3" type="ORF">SAMN04489732_10786</name>
</gene>
<accession>A0A1H8XDB9</accession>
<dbReference type="Proteomes" id="UP000198582">
    <property type="component" value="Unassembled WGS sequence"/>
</dbReference>
<evidence type="ECO:0000256" key="1">
    <source>
        <dbReference type="ARBA" id="ARBA00022801"/>
    </source>
</evidence>
<protein>
    <submittedName>
        <fullName evidence="3">Pimeloyl-ACP methyl ester carboxylesterase</fullName>
    </submittedName>
</protein>
<sequence>MPDHQVPTTLDPGAGLSESFVRLPDGRRLRTVTGGAGDGPLVLFEAGMSGPAAEWTHTQREIGTRARTLSYDRAGYGGSDDDPADRTLARIVDDLTALLDQLGETAPVVLAGHSWGGPIIRLFADRHPDRVAAMAFVDGTIAEYFTEKLVKVTALSFRVLAFAFRFTGKNLKRRIAVPKGLSPDISNDDIDILLRDYACHRAMHTGSRECAHLMAALPVMKRIQANGTPPVPTVYLQAGRVDRGMAKTRPLWNRVAGELADAAPTAEYVLVPETGHLIPQERPEAVREAIFGLLDRL</sequence>
<dbReference type="PRINTS" id="PR00412">
    <property type="entry name" value="EPOXHYDRLASE"/>
</dbReference>
<keyword evidence="1" id="KW-0378">Hydrolase</keyword>
<dbReference type="EMBL" id="FOEF01000007">
    <property type="protein sequence ID" value="SEP37920.1"/>
    <property type="molecule type" value="Genomic_DNA"/>
</dbReference>
<keyword evidence="4" id="KW-1185">Reference proteome</keyword>
<evidence type="ECO:0000259" key="2">
    <source>
        <dbReference type="Pfam" id="PF12697"/>
    </source>
</evidence>
<dbReference type="GO" id="GO:0016787">
    <property type="term" value="F:hydrolase activity"/>
    <property type="evidence" value="ECO:0007669"/>
    <property type="project" value="UniProtKB-KW"/>
</dbReference>
<feature type="domain" description="AB hydrolase-1" evidence="2">
    <location>
        <begin position="46"/>
        <end position="289"/>
    </location>
</feature>
<dbReference type="SUPFAM" id="SSF53474">
    <property type="entry name" value="alpha/beta-Hydrolases"/>
    <property type="match status" value="1"/>
</dbReference>
<dbReference type="Gene3D" id="3.40.50.1820">
    <property type="entry name" value="alpha/beta hydrolase"/>
    <property type="match status" value="1"/>
</dbReference>
<dbReference type="Pfam" id="PF12697">
    <property type="entry name" value="Abhydrolase_6"/>
    <property type="match status" value="1"/>
</dbReference>
<proteinExistence type="predicted"/>
<dbReference type="InterPro" id="IPR050266">
    <property type="entry name" value="AB_hydrolase_sf"/>
</dbReference>
<reference evidence="3 4" key="1">
    <citation type="submission" date="2016-10" db="EMBL/GenBank/DDBJ databases">
        <authorList>
            <person name="de Groot N.N."/>
        </authorList>
    </citation>
    <scope>NUCLEOTIDE SEQUENCE [LARGE SCALE GENOMIC DNA]</scope>
    <source>
        <strain evidence="3 4">DSM 44993</strain>
    </source>
</reference>
<evidence type="ECO:0000313" key="3">
    <source>
        <dbReference type="EMBL" id="SEP37920.1"/>
    </source>
</evidence>